<dbReference type="PANTHER" id="PTHR40469">
    <property type="entry name" value="SECRETED GLYCOSYL HYDROLASE"/>
    <property type="match status" value="1"/>
</dbReference>
<name>A0A382RIW5_9ZZZZ</name>
<protein>
    <recommendedName>
        <fullName evidence="1">ThuA-like domain-containing protein</fullName>
    </recommendedName>
</protein>
<dbReference type="EMBL" id="UINC01121737">
    <property type="protein sequence ID" value="SVC97105.1"/>
    <property type="molecule type" value="Genomic_DNA"/>
</dbReference>
<dbReference type="PANTHER" id="PTHR40469:SF2">
    <property type="entry name" value="GALACTOSE-BINDING DOMAIN-LIKE SUPERFAMILY PROTEIN"/>
    <property type="match status" value="1"/>
</dbReference>
<sequence>MRNLILSGGVAHDYARTSPMLVATLSEVGIDSHIHESFAVVEDERLSNFDIITLNCVRWTCRQTPAWRDEWSFELSSAARDGLLGHLAAGKGILAMHAATICFDDWPIYRDILGAWWEWGHSGHAPVQEHTVSVVDDRHPITRDLGEFMITDELYTGARITDEVEPLLSGTWDGVTEPLLWTRQYGGGHICYNALGHGAEAFAHPVMQTLLRRQALWLQNIGR</sequence>
<gene>
    <name evidence="2" type="ORF">METZ01_LOCUS349959</name>
</gene>
<organism evidence="2">
    <name type="scientific">marine metagenome</name>
    <dbReference type="NCBI Taxonomy" id="408172"/>
    <lineage>
        <taxon>unclassified sequences</taxon>
        <taxon>metagenomes</taxon>
        <taxon>ecological metagenomes</taxon>
    </lineage>
</organism>
<accession>A0A382RIW5</accession>
<evidence type="ECO:0000313" key="2">
    <source>
        <dbReference type="EMBL" id="SVC97105.1"/>
    </source>
</evidence>
<proteinExistence type="predicted"/>
<dbReference type="InterPro" id="IPR029062">
    <property type="entry name" value="Class_I_gatase-like"/>
</dbReference>
<dbReference type="Gene3D" id="3.40.50.880">
    <property type="match status" value="1"/>
</dbReference>
<evidence type="ECO:0000259" key="1">
    <source>
        <dbReference type="Pfam" id="PF06283"/>
    </source>
</evidence>
<dbReference type="AlphaFoldDB" id="A0A382RIW5"/>
<dbReference type="SUPFAM" id="SSF52317">
    <property type="entry name" value="Class I glutamine amidotransferase-like"/>
    <property type="match status" value="1"/>
</dbReference>
<dbReference type="Pfam" id="PF06283">
    <property type="entry name" value="ThuA"/>
    <property type="match status" value="1"/>
</dbReference>
<dbReference type="InterPro" id="IPR029010">
    <property type="entry name" value="ThuA-like"/>
</dbReference>
<reference evidence="2" key="1">
    <citation type="submission" date="2018-05" db="EMBL/GenBank/DDBJ databases">
        <authorList>
            <person name="Lanie J.A."/>
            <person name="Ng W.-L."/>
            <person name="Kazmierczak K.M."/>
            <person name="Andrzejewski T.M."/>
            <person name="Davidsen T.M."/>
            <person name="Wayne K.J."/>
            <person name="Tettelin H."/>
            <person name="Glass J.I."/>
            <person name="Rusch D."/>
            <person name="Podicherti R."/>
            <person name="Tsui H.-C.T."/>
            <person name="Winkler M.E."/>
        </authorList>
    </citation>
    <scope>NUCLEOTIDE SEQUENCE</scope>
</reference>
<feature type="domain" description="ThuA-like" evidence="1">
    <location>
        <begin position="4"/>
        <end position="217"/>
    </location>
</feature>